<accession>A0A6G7J5X3</accession>
<evidence type="ECO:0000313" key="1">
    <source>
        <dbReference type="EMBL" id="QII46263.1"/>
    </source>
</evidence>
<evidence type="ECO:0000313" key="2">
    <source>
        <dbReference type="Proteomes" id="UP000502928"/>
    </source>
</evidence>
<dbReference type="NCBIfam" id="NF033831">
    <property type="entry name" value="sce7725_fam"/>
    <property type="match status" value="1"/>
</dbReference>
<dbReference type="AlphaFoldDB" id="A0A6G7J5X3"/>
<dbReference type="RefSeq" id="WP_166249639.1">
    <property type="nucleotide sequence ID" value="NZ_CP049616.1"/>
</dbReference>
<reference evidence="1 2" key="1">
    <citation type="submission" date="2020-02" db="EMBL/GenBank/DDBJ databases">
        <title>Complete genome of Muricauda sp. 501str8.</title>
        <authorList>
            <person name="Dong B."/>
            <person name="Zhu S."/>
            <person name="Yang J."/>
            <person name="Chen J."/>
        </authorList>
    </citation>
    <scope>NUCLEOTIDE SEQUENCE [LARGE SCALE GENOMIC DNA]</scope>
    <source>
        <strain evidence="1 2">501str8</strain>
    </source>
</reference>
<proteinExistence type="predicted"/>
<protein>
    <submittedName>
        <fullName evidence="1">Sce7725 family protein</fullName>
    </submittedName>
</protein>
<dbReference type="Proteomes" id="UP000502928">
    <property type="component" value="Chromosome"/>
</dbReference>
<sequence length="310" mass="35828">MYYPLLRARQFELIALRDLANTGASQGCIVPILEPVKESFNNLKIALTTFASRNQQAVLLVNPIVGDLYGDHALILDYLQQGNFPVTRAFYYRNNTTYILDSIEEYNLQNCMIICQNDINPDDVRFKDLIESEAVQLIVVEDPGRNRALDRYVRNLDKTYIRLDDFFEKQQRNSDFLDIQEHRFSEEHLHYLNENFNGFSDYTVLPSEYSDSGSTPRAVVIHLTYMKGDNQIWIRHFTSDTNDSIANVQGKFAEAAEKAVQFCRGNNLNNAAIAELEDYYNRQHYPGLGTVKKISLKNHLLIVQDYLSHH</sequence>
<keyword evidence="2" id="KW-1185">Reference proteome</keyword>
<dbReference type="KEGG" id="mut:GVT53_16775"/>
<gene>
    <name evidence="1" type="ORF">GVT53_16775</name>
</gene>
<organism evidence="1 2">
    <name type="scientific">Flagellimonas oceani</name>
    <dbReference type="NCBI Taxonomy" id="2698672"/>
    <lineage>
        <taxon>Bacteria</taxon>
        <taxon>Pseudomonadati</taxon>
        <taxon>Bacteroidota</taxon>
        <taxon>Flavobacteriia</taxon>
        <taxon>Flavobacteriales</taxon>
        <taxon>Flavobacteriaceae</taxon>
        <taxon>Flagellimonas</taxon>
    </lineage>
</organism>
<name>A0A6G7J5X3_9FLAO</name>
<dbReference type="InterPro" id="IPR047727">
    <property type="entry name" value="Sce7725-like"/>
</dbReference>
<dbReference type="EMBL" id="CP049616">
    <property type="protein sequence ID" value="QII46263.1"/>
    <property type="molecule type" value="Genomic_DNA"/>
</dbReference>